<accession>A0AA36F3E2</accession>
<organism evidence="1 2">
    <name type="scientific">Octopus vulgaris</name>
    <name type="common">Common octopus</name>
    <dbReference type="NCBI Taxonomy" id="6645"/>
    <lineage>
        <taxon>Eukaryota</taxon>
        <taxon>Metazoa</taxon>
        <taxon>Spiralia</taxon>
        <taxon>Lophotrochozoa</taxon>
        <taxon>Mollusca</taxon>
        <taxon>Cephalopoda</taxon>
        <taxon>Coleoidea</taxon>
        <taxon>Octopodiformes</taxon>
        <taxon>Octopoda</taxon>
        <taxon>Incirrata</taxon>
        <taxon>Octopodidae</taxon>
        <taxon>Octopus</taxon>
    </lineage>
</organism>
<evidence type="ECO:0000313" key="2">
    <source>
        <dbReference type="Proteomes" id="UP001162480"/>
    </source>
</evidence>
<reference evidence="1" key="1">
    <citation type="submission" date="2023-08" db="EMBL/GenBank/DDBJ databases">
        <authorList>
            <person name="Alioto T."/>
            <person name="Alioto T."/>
            <person name="Gomez Garrido J."/>
        </authorList>
    </citation>
    <scope>NUCLEOTIDE SEQUENCE</scope>
</reference>
<proteinExistence type="predicted"/>
<protein>
    <submittedName>
        <fullName evidence="1">Uncharacterized protein</fullName>
    </submittedName>
</protein>
<dbReference type="Proteomes" id="UP001162480">
    <property type="component" value="Chromosome 5"/>
</dbReference>
<gene>
    <name evidence="1" type="ORF">OCTVUL_1B020712</name>
</gene>
<name>A0AA36F3E2_OCTVU</name>
<dbReference type="EMBL" id="OX597818">
    <property type="protein sequence ID" value="CAI9722989.1"/>
    <property type="molecule type" value="Genomic_DNA"/>
</dbReference>
<keyword evidence="2" id="KW-1185">Reference proteome</keyword>
<dbReference type="AlphaFoldDB" id="A0AA36F3E2"/>
<evidence type="ECO:0000313" key="1">
    <source>
        <dbReference type="EMBL" id="CAI9722989.1"/>
    </source>
</evidence>
<sequence length="78" mass="8713">MPSVTANSLELDIKIATECHDSCAGGNELTSIAAVTYQLLFPIDIKLYLKSKYFDEGEFFADSEREILDFSCKNLTLN</sequence>